<keyword evidence="12" id="KW-0378">Hydrolase</keyword>
<dbReference type="GO" id="GO:0006006">
    <property type="term" value="P:glucose metabolic process"/>
    <property type="evidence" value="ECO:0007669"/>
    <property type="project" value="TreeGrafter"/>
</dbReference>
<comment type="similarity">
    <text evidence="4">Belongs to the GDPGP1 family.</text>
</comment>
<dbReference type="InterPro" id="IPR026506">
    <property type="entry name" value="GDPGP"/>
</dbReference>
<evidence type="ECO:0000313" key="15">
    <source>
        <dbReference type="EnsemblMetazoa" id="XP_022649286"/>
    </source>
</evidence>
<dbReference type="PANTHER" id="PTHR20884">
    <property type="entry name" value="GDP-D-GLUCOSE PHOSPHORYLASE 1"/>
    <property type="match status" value="1"/>
</dbReference>
<evidence type="ECO:0000256" key="5">
    <source>
        <dbReference type="ARBA" id="ARBA00012507"/>
    </source>
</evidence>
<keyword evidence="7" id="KW-0963">Cytoplasm</keyword>
<dbReference type="GO" id="GO:0005737">
    <property type="term" value="C:cytoplasm"/>
    <property type="evidence" value="ECO:0007669"/>
    <property type="project" value="UniProtKB-SubCell"/>
</dbReference>
<comment type="function">
    <text evidence="2">Specific and highly efficient GDP-D-glucose phosphorylase regulating the levels of GDP-D-glucose in cells.</text>
</comment>
<evidence type="ECO:0000313" key="16">
    <source>
        <dbReference type="Proteomes" id="UP000594260"/>
    </source>
</evidence>
<dbReference type="GO" id="GO:0016787">
    <property type="term" value="F:hydrolase activity"/>
    <property type="evidence" value="ECO:0007669"/>
    <property type="project" value="UniProtKB-KW"/>
</dbReference>
<evidence type="ECO:0000256" key="1">
    <source>
        <dbReference type="ARBA" id="ARBA00000063"/>
    </source>
</evidence>
<dbReference type="PANTHER" id="PTHR20884:SF8">
    <property type="entry name" value="GDP-D-GLUCOSE PHOSPHORYLASE 1"/>
    <property type="match status" value="1"/>
</dbReference>
<feature type="domain" description="GDPGP1-like C-terminal" evidence="13">
    <location>
        <begin position="189"/>
        <end position="306"/>
    </location>
</feature>
<feature type="domain" description="GDPGP1-like N-terminal" evidence="14">
    <location>
        <begin position="24"/>
        <end position="169"/>
    </location>
</feature>
<comment type="catalytic activity">
    <reaction evidence="1">
        <text>GDP-alpha-D-glucose + phosphate = alpha-D-glucose 1-phosphate + GDP + H(+)</text>
        <dbReference type="Rhea" id="RHEA:30387"/>
        <dbReference type="ChEBI" id="CHEBI:15378"/>
        <dbReference type="ChEBI" id="CHEBI:43474"/>
        <dbReference type="ChEBI" id="CHEBI:58189"/>
        <dbReference type="ChEBI" id="CHEBI:58601"/>
        <dbReference type="ChEBI" id="CHEBI:62230"/>
        <dbReference type="EC" id="2.7.7.78"/>
    </reaction>
</comment>
<keyword evidence="8" id="KW-0344">Guanine-nucleotide releasing factor</keyword>
<name>A0A7M7JAW2_VARDE</name>
<evidence type="ECO:0000256" key="12">
    <source>
        <dbReference type="ARBA" id="ARBA00022801"/>
    </source>
</evidence>
<evidence type="ECO:0000256" key="7">
    <source>
        <dbReference type="ARBA" id="ARBA00022490"/>
    </source>
</evidence>
<evidence type="ECO:0000256" key="4">
    <source>
        <dbReference type="ARBA" id="ARBA00006451"/>
    </source>
</evidence>
<dbReference type="GO" id="GO:0000166">
    <property type="term" value="F:nucleotide binding"/>
    <property type="evidence" value="ECO:0007669"/>
    <property type="project" value="UniProtKB-KW"/>
</dbReference>
<evidence type="ECO:0000256" key="9">
    <source>
        <dbReference type="ARBA" id="ARBA00022679"/>
    </source>
</evidence>
<reference evidence="15" key="1">
    <citation type="submission" date="2021-01" db="UniProtKB">
        <authorList>
            <consortium name="EnsemblMetazoa"/>
        </authorList>
    </citation>
    <scope>IDENTIFICATION</scope>
</reference>
<evidence type="ECO:0000259" key="13">
    <source>
        <dbReference type="Pfam" id="PF26216"/>
    </source>
</evidence>
<dbReference type="GO" id="GO:0005085">
    <property type="term" value="F:guanyl-nucleotide exchange factor activity"/>
    <property type="evidence" value="ECO:0007669"/>
    <property type="project" value="UniProtKB-KW"/>
</dbReference>
<evidence type="ECO:0000256" key="6">
    <source>
        <dbReference type="ARBA" id="ARBA00018857"/>
    </source>
</evidence>
<keyword evidence="9" id="KW-0808">Transferase</keyword>
<proteinExistence type="inferred from homology"/>
<keyword evidence="10" id="KW-0548">Nucleotidyltransferase</keyword>
<dbReference type="InterPro" id="IPR058865">
    <property type="entry name" value="GDPGP1_C"/>
</dbReference>
<dbReference type="Pfam" id="PF26216">
    <property type="entry name" value="GDPGP1_C"/>
    <property type="match status" value="1"/>
</dbReference>
<organism evidence="15 16">
    <name type="scientific">Varroa destructor</name>
    <name type="common">Honeybee mite</name>
    <dbReference type="NCBI Taxonomy" id="109461"/>
    <lineage>
        <taxon>Eukaryota</taxon>
        <taxon>Metazoa</taxon>
        <taxon>Ecdysozoa</taxon>
        <taxon>Arthropoda</taxon>
        <taxon>Chelicerata</taxon>
        <taxon>Arachnida</taxon>
        <taxon>Acari</taxon>
        <taxon>Parasitiformes</taxon>
        <taxon>Mesostigmata</taxon>
        <taxon>Gamasina</taxon>
        <taxon>Dermanyssoidea</taxon>
        <taxon>Varroidae</taxon>
        <taxon>Varroa</taxon>
    </lineage>
</organism>
<dbReference type="Pfam" id="PF26217">
    <property type="entry name" value="GDPGP1_N"/>
    <property type="match status" value="1"/>
</dbReference>
<evidence type="ECO:0000256" key="3">
    <source>
        <dbReference type="ARBA" id="ARBA00004496"/>
    </source>
</evidence>
<keyword evidence="11" id="KW-0547">Nucleotide-binding</keyword>
<dbReference type="GeneID" id="111245326"/>
<dbReference type="InterPro" id="IPR058866">
    <property type="entry name" value="GDPGP1_N"/>
</dbReference>
<comment type="subcellular location">
    <subcellularLocation>
        <location evidence="3">Cytoplasm</location>
    </subcellularLocation>
</comment>
<dbReference type="EC" id="2.7.7.78" evidence="5"/>
<evidence type="ECO:0000259" key="14">
    <source>
        <dbReference type="Pfam" id="PF26217"/>
    </source>
</evidence>
<evidence type="ECO:0000256" key="8">
    <source>
        <dbReference type="ARBA" id="ARBA00022658"/>
    </source>
</evidence>
<evidence type="ECO:0000256" key="10">
    <source>
        <dbReference type="ARBA" id="ARBA00022695"/>
    </source>
</evidence>
<dbReference type="GO" id="GO:0080048">
    <property type="term" value="F:GDP-D-glucose phosphorylase activity"/>
    <property type="evidence" value="ECO:0007669"/>
    <property type="project" value="UniProtKB-EC"/>
</dbReference>
<dbReference type="EnsemblMetazoa" id="XM_022793551">
    <property type="protein sequence ID" value="XP_022649286"/>
    <property type="gene ID" value="LOC111245326"/>
</dbReference>
<sequence length="328" mass="37626">MKSLPSELYHTVSIVTPKSSEFDEELDRRWHAAPLWYHLDEVKTRILEGRYGFVVQLNTKRSEKRRKPEDIHCTQQPFDEKKFNFTKIDEREVLFRRDDDLIAINVSPLEKCHCLAIPSVKECLPQILTPAGLNLTLDIMFRSASPDLRGGFNSLGGFASVNHQHLHVYYLQVRMVLEIAPVEKLSAPGVFTLVDYPARGLVFSVNAGDRSPLNTLFRVVSLLNENNIAYNVFTTRGSSPEISYFCKPTTYEVIRIYLWARRPYFGVKSRQNCGFNVALCELAGHIPVNDMGVYNELTEETVSKELRVNCDEEYRKMMALLKDNNVLS</sequence>
<keyword evidence="16" id="KW-1185">Reference proteome</keyword>
<dbReference type="Proteomes" id="UP000594260">
    <property type="component" value="Unplaced"/>
</dbReference>
<protein>
    <recommendedName>
        <fullName evidence="6">GDP-D-glucose phosphorylase 1</fullName>
        <ecNumber evidence="5">2.7.7.78</ecNumber>
    </recommendedName>
</protein>
<evidence type="ECO:0000256" key="2">
    <source>
        <dbReference type="ARBA" id="ARBA00003049"/>
    </source>
</evidence>
<evidence type="ECO:0000256" key="11">
    <source>
        <dbReference type="ARBA" id="ARBA00022741"/>
    </source>
</evidence>
<dbReference type="RefSeq" id="XP_022649286.1">
    <property type="nucleotide sequence ID" value="XM_022793551.1"/>
</dbReference>
<dbReference type="AlphaFoldDB" id="A0A7M7JAW2"/>
<accession>A0A7M7JAW2</accession>